<organism evidence="1 2">
    <name type="scientific">Dendrobium thyrsiflorum</name>
    <name type="common">Pinecone-like raceme dendrobium</name>
    <name type="synonym">Orchid</name>
    <dbReference type="NCBI Taxonomy" id="117978"/>
    <lineage>
        <taxon>Eukaryota</taxon>
        <taxon>Viridiplantae</taxon>
        <taxon>Streptophyta</taxon>
        <taxon>Embryophyta</taxon>
        <taxon>Tracheophyta</taxon>
        <taxon>Spermatophyta</taxon>
        <taxon>Magnoliopsida</taxon>
        <taxon>Liliopsida</taxon>
        <taxon>Asparagales</taxon>
        <taxon>Orchidaceae</taxon>
        <taxon>Epidendroideae</taxon>
        <taxon>Malaxideae</taxon>
        <taxon>Dendrobiinae</taxon>
        <taxon>Dendrobium</taxon>
    </lineage>
</organism>
<accession>A0ABD0UFJ7</accession>
<sequence length="119" mass="13196">MTIARIAEIFQKCPHTCIINCIHTNTKKCMCNHEHTWALASVYRHSSIHCSALQIATERNAEGFGTGDFGNTLISLLKKPVASHGLRIVQEKKDSGWIPVTVAFEFICEGNSVKSVQLI</sequence>
<name>A0ABD0UFJ7_DENTH</name>
<evidence type="ECO:0000313" key="2">
    <source>
        <dbReference type="Proteomes" id="UP001552299"/>
    </source>
</evidence>
<dbReference type="EMBL" id="JANQDX010000015">
    <property type="protein sequence ID" value="KAL0911356.1"/>
    <property type="molecule type" value="Genomic_DNA"/>
</dbReference>
<proteinExistence type="predicted"/>
<gene>
    <name evidence="1" type="ORF">M5K25_019490</name>
</gene>
<evidence type="ECO:0000313" key="1">
    <source>
        <dbReference type="EMBL" id="KAL0911356.1"/>
    </source>
</evidence>
<reference evidence="1 2" key="1">
    <citation type="journal article" date="2024" name="Plant Biotechnol. J.">
        <title>Dendrobium thyrsiflorum genome and its molecular insights into genes involved in important horticultural traits.</title>
        <authorList>
            <person name="Chen B."/>
            <person name="Wang J.Y."/>
            <person name="Zheng P.J."/>
            <person name="Li K.L."/>
            <person name="Liang Y.M."/>
            <person name="Chen X.F."/>
            <person name="Zhang C."/>
            <person name="Zhao X."/>
            <person name="He X."/>
            <person name="Zhang G.Q."/>
            <person name="Liu Z.J."/>
            <person name="Xu Q."/>
        </authorList>
    </citation>
    <scope>NUCLEOTIDE SEQUENCE [LARGE SCALE GENOMIC DNA]</scope>
    <source>
        <strain evidence="1">GZMU011</strain>
    </source>
</reference>
<keyword evidence="2" id="KW-1185">Reference proteome</keyword>
<comment type="caution">
    <text evidence="1">The sequence shown here is derived from an EMBL/GenBank/DDBJ whole genome shotgun (WGS) entry which is preliminary data.</text>
</comment>
<dbReference type="Proteomes" id="UP001552299">
    <property type="component" value="Unassembled WGS sequence"/>
</dbReference>
<protein>
    <submittedName>
        <fullName evidence="1">Uncharacterized protein</fullName>
    </submittedName>
</protein>
<dbReference type="AlphaFoldDB" id="A0ABD0UFJ7"/>